<organism evidence="2 3">
    <name type="scientific">Dekkera bruxellensis</name>
    <name type="common">Brettanomyces custersii</name>
    <dbReference type="NCBI Taxonomy" id="5007"/>
    <lineage>
        <taxon>Eukaryota</taxon>
        <taxon>Fungi</taxon>
        <taxon>Dikarya</taxon>
        <taxon>Ascomycota</taxon>
        <taxon>Saccharomycotina</taxon>
        <taxon>Pichiomycetes</taxon>
        <taxon>Pichiales</taxon>
        <taxon>Pichiaceae</taxon>
        <taxon>Brettanomyces</taxon>
    </lineage>
</organism>
<sequence length="53" mass="6215">MVQFLPLDCSDRDKSESLRTIVTCIDNMTQWDENQEPKDPAEDMEEPEDPEDQ</sequence>
<accession>A0A8H6EPQ7</accession>
<dbReference type="AlphaFoldDB" id="A0A8H6EPQ7"/>
<dbReference type="EMBL" id="JABCYN010000056">
    <property type="protein sequence ID" value="KAF6005978.1"/>
    <property type="molecule type" value="Genomic_DNA"/>
</dbReference>
<feature type="compositionally biased region" description="Acidic residues" evidence="1">
    <location>
        <begin position="42"/>
        <end position="53"/>
    </location>
</feature>
<dbReference type="Proteomes" id="UP000568158">
    <property type="component" value="Unassembled WGS sequence"/>
</dbReference>
<name>A0A8H6EPQ7_DEKBR</name>
<comment type="caution">
    <text evidence="2">The sequence shown here is derived from an EMBL/GenBank/DDBJ whole genome shotgun (WGS) entry which is preliminary data.</text>
</comment>
<feature type="region of interest" description="Disordered" evidence="1">
    <location>
        <begin position="28"/>
        <end position="53"/>
    </location>
</feature>
<evidence type="ECO:0000313" key="2">
    <source>
        <dbReference type="EMBL" id="KAF6005978.1"/>
    </source>
</evidence>
<proteinExistence type="predicted"/>
<gene>
    <name evidence="2" type="ORF">HII12_005201</name>
</gene>
<protein>
    <submittedName>
        <fullName evidence="2">Uncharacterized protein</fullName>
    </submittedName>
</protein>
<evidence type="ECO:0000256" key="1">
    <source>
        <dbReference type="SAM" id="MobiDB-lite"/>
    </source>
</evidence>
<evidence type="ECO:0000313" key="3">
    <source>
        <dbReference type="Proteomes" id="UP000568158"/>
    </source>
</evidence>
<reference evidence="2 3" key="1">
    <citation type="journal article" date="2020" name="Appl. Microbiol. Biotechnol.">
        <title>Targeted gene deletion in Brettanomyces bruxellensis with an expression-free CRISPR-Cas9 system.</title>
        <authorList>
            <person name="Varela C."/>
            <person name="Bartel C."/>
            <person name="Onetto C."/>
            <person name="Borneman A."/>
        </authorList>
    </citation>
    <scope>NUCLEOTIDE SEQUENCE [LARGE SCALE GENOMIC DNA]</scope>
    <source>
        <strain evidence="2 3">AWRI1613</strain>
    </source>
</reference>